<accession>B6W8N9</accession>
<reference evidence="1 2" key="2">
    <citation type="submission" date="2008-10" db="EMBL/GenBank/DDBJ databases">
        <title>Draft genome sequence of Anaerococcus hydrogenalis (DSM 7454).</title>
        <authorList>
            <person name="Sudarsanam P."/>
            <person name="Ley R."/>
            <person name="Guruge J."/>
            <person name="Turnbaugh P.J."/>
            <person name="Mahowald M."/>
            <person name="Liep D."/>
            <person name="Gordon J."/>
        </authorList>
    </citation>
    <scope>NUCLEOTIDE SEQUENCE [LARGE SCALE GENOMIC DNA]</scope>
    <source>
        <strain evidence="1 2">DSM 7454</strain>
    </source>
</reference>
<dbReference type="EMBL" id="ABXA01000020">
    <property type="protein sequence ID" value="EEB36215.1"/>
    <property type="molecule type" value="Genomic_DNA"/>
</dbReference>
<evidence type="ECO:0000313" key="1">
    <source>
        <dbReference type="EMBL" id="EEB36215.1"/>
    </source>
</evidence>
<reference evidence="1 2" key="1">
    <citation type="submission" date="2008-09" db="EMBL/GenBank/DDBJ databases">
        <authorList>
            <person name="Fulton L."/>
            <person name="Clifton S."/>
            <person name="Fulton B."/>
            <person name="Xu J."/>
            <person name="Minx P."/>
            <person name="Pepin K.H."/>
            <person name="Johnson M."/>
            <person name="Thiruvilangam P."/>
            <person name="Bhonagiri V."/>
            <person name="Nash W.E."/>
            <person name="Mardis E.R."/>
            <person name="Wilson R.K."/>
        </authorList>
    </citation>
    <scope>NUCLEOTIDE SEQUENCE [LARGE SCALE GENOMIC DNA]</scope>
    <source>
        <strain evidence="1 2">DSM 7454</strain>
    </source>
</reference>
<dbReference type="AlphaFoldDB" id="B6W8N9"/>
<name>B6W8N9_9FIRM</name>
<dbReference type="Gene3D" id="2.30.30.100">
    <property type="match status" value="1"/>
</dbReference>
<dbReference type="Pfam" id="PF06257">
    <property type="entry name" value="VEG"/>
    <property type="match status" value="1"/>
</dbReference>
<evidence type="ECO:0000313" key="2">
    <source>
        <dbReference type="Proteomes" id="UP000005451"/>
    </source>
</evidence>
<sequence>MEGGYMEYKSVNEIRTEVEKNVGKEVTLKADKGRKRIVTKSGVILDAFPSVFTIKVNNAFDTERTVSYSYSDVLTSTVKLQIKN</sequence>
<dbReference type="eggNOG" id="COG4466">
    <property type="taxonomic scope" value="Bacteria"/>
</dbReference>
<dbReference type="PANTHER" id="PTHR40026:SF1">
    <property type="entry name" value="PROTEIN VEG"/>
    <property type="match status" value="1"/>
</dbReference>
<proteinExistence type="predicted"/>
<protein>
    <recommendedName>
        <fullName evidence="3">Veg protein</fullName>
    </recommendedName>
</protein>
<evidence type="ECO:0008006" key="3">
    <source>
        <dbReference type="Google" id="ProtNLM"/>
    </source>
</evidence>
<dbReference type="PANTHER" id="PTHR40026">
    <property type="entry name" value="PROTEIN VEG"/>
    <property type="match status" value="1"/>
</dbReference>
<dbReference type="InterPro" id="IPR009366">
    <property type="entry name" value="Protein_Veg"/>
</dbReference>
<dbReference type="Proteomes" id="UP000005451">
    <property type="component" value="Unassembled WGS sequence"/>
</dbReference>
<gene>
    <name evidence="1" type="ORF">ANHYDRO_00867</name>
</gene>
<dbReference type="GO" id="GO:0006355">
    <property type="term" value="P:regulation of DNA-templated transcription"/>
    <property type="evidence" value="ECO:0007669"/>
    <property type="project" value="InterPro"/>
</dbReference>
<dbReference type="STRING" id="561177.ANHYDRO_00867"/>
<organism evidence="1 2">
    <name type="scientific">Anaerococcus hydrogenalis DSM 7454</name>
    <dbReference type="NCBI Taxonomy" id="561177"/>
    <lineage>
        <taxon>Bacteria</taxon>
        <taxon>Bacillati</taxon>
        <taxon>Bacillota</taxon>
        <taxon>Tissierellia</taxon>
        <taxon>Tissierellales</taxon>
        <taxon>Peptoniphilaceae</taxon>
        <taxon>Anaerococcus</taxon>
    </lineage>
</organism>
<comment type="caution">
    <text evidence="1">The sequence shown here is derived from an EMBL/GenBank/DDBJ whole genome shotgun (WGS) entry which is preliminary data.</text>
</comment>